<reference evidence="1 2" key="1">
    <citation type="submission" date="2015-01" db="EMBL/GenBank/DDBJ databases">
        <title>Draft genome of the acidophilic iron oxidizer Acidithrix ferrooxidans strain Py-F3.</title>
        <authorList>
            <person name="Poehlein A."/>
            <person name="Eisen S."/>
            <person name="Schloemann M."/>
            <person name="Johnson B.D."/>
            <person name="Daniel R."/>
            <person name="Muehling M."/>
        </authorList>
    </citation>
    <scope>NUCLEOTIDE SEQUENCE [LARGE SCALE GENOMIC DNA]</scope>
    <source>
        <strain evidence="1 2">Py-F3</strain>
    </source>
</reference>
<name>A0A0D8HKM0_9ACTN</name>
<comment type="caution">
    <text evidence="1">The sequence shown here is derived from an EMBL/GenBank/DDBJ whole genome shotgun (WGS) entry which is preliminary data.</text>
</comment>
<evidence type="ECO:0000313" key="1">
    <source>
        <dbReference type="EMBL" id="KJF18322.1"/>
    </source>
</evidence>
<dbReference type="Proteomes" id="UP000032360">
    <property type="component" value="Unassembled WGS sequence"/>
</dbReference>
<organism evidence="1 2">
    <name type="scientific">Acidithrix ferrooxidans</name>
    <dbReference type="NCBI Taxonomy" id="1280514"/>
    <lineage>
        <taxon>Bacteria</taxon>
        <taxon>Bacillati</taxon>
        <taxon>Actinomycetota</taxon>
        <taxon>Acidimicrobiia</taxon>
        <taxon>Acidimicrobiales</taxon>
        <taxon>Acidimicrobiaceae</taxon>
        <taxon>Acidithrix</taxon>
    </lineage>
</organism>
<gene>
    <name evidence="1" type="ORF">AXFE_07100</name>
</gene>
<proteinExistence type="predicted"/>
<dbReference type="RefSeq" id="WP_152625838.1">
    <property type="nucleotide sequence ID" value="NZ_JXYS01000018.1"/>
</dbReference>
<protein>
    <submittedName>
        <fullName evidence="1">Uncharacterized protein</fullName>
    </submittedName>
</protein>
<keyword evidence="2" id="KW-1185">Reference proteome</keyword>
<sequence>MERSFPGWHVQQVRLLGVAWNAALASANLEKVHDVLAQPAGHFKTSKSLSVETNDNSHQEAALRFRLANS</sequence>
<accession>A0A0D8HKM0</accession>
<dbReference type="AlphaFoldDB" id="A0A0D8HKM0"/>
<dbReference type="EMBL" id="JXYS01000018">
    <property type="protein sequence ID" value="KJF18322.1"/>
    <property type="molecule type" value="Genomic_DNA"/>
</dbReference>
<evidence type="ECO:0000313" key="2">
    <source>
        <dbReference type="Proteomes" id="UP000032360"/>
    </source>
</evidence>